<proteinExistence type="evidence at transcript level"/>
<evidence type="ECO:0000256" key="1">
    <source>
        <dbReference type="SAM" id="Phobius"/>
    </source>
</evidence>
<evidence type="ECO:0000313" key="2">
    <source>
        <dbReference type="EMBL" id="AAY66738.1"/>
    </source>
</evidence>
<dbReference type="VEuPathDB" id="VectorBase:ISCP_029788"/>
<feature type="transmembrane region" description="Helical" evidence="1">
    <location>
        <begin position="12"/>
        <end position="32"/>
    </location>
</feature>
<keyword evidence="1" id="KW-0812">Transmembrane</keyword>
<dbReference type="EMBL" id="DQ066101">
    <property type="protein sequence ID" value="AAY66738.1"/>
    <property type="molecule type" value="mRNA"/>
</dbReference>
<sequence length="82" mass="9003">MVDDSLKNTGVFLFILRTTRLIVAMFLLLAICKAAVANVEIKGAHHMAPNCERQIKDLCNNSSLGALEEVDVRPRACRATCT</sequence>
<keyword evidence="1" id="KW-1133">Transmembrane helix</keyword>
<reference evidence="2" key="2">
    <citation type="journal article" date="2006" name="Insect Biochem. Mol. Biol.">
        <title>An annotated catalog of salivary gland transcripts from Ixodes scapularis ticks.</title>
        <authorList>
            <person name="Ribeiro J.M."/>
            <person name="Alarcon-Chaidez F."/>
            <person name="Francischetti I.M."/>
            <person name="Mans B.J."/>
            <person name="Mather T.N."/>
            <person name="Valenzuela J.G."/>
            <person name="Wikel S.K."/>
        </authorList>
    </citation>
    <scope>NUCLEOTIDE SEQUENCE</scope>
    <source>
        <strain evidence="2">ISNU-cluster-154</strain>
        <tissue evidence="2">Salivary glands</tissue>
    </source>
</reference>
<dbReference type="AlphaFoldDB" id="Q4PMM4"/>
<reference evidence="2" key="1">
    <citation type="submission" date="2005-05" db="EMBL/GenBank/DDBJ databases">
        <authorList>
            <person name="Tseng H.-P."/>
            <person name="Hseu T.-H."/>
            <person name="Buhler D.R."/>
            <person name="Wang W.-D."/>
            <person name="Tsai H.-L."/>
            <person name="Hu C.-H."/>
        </authorList>
    </citation>
    <scope>NUCLEOTIDE SEQUENCE</scope>
    <source>
        <strain evidence="2">ISNU-cluster-154</strain>
        <tissue evidence="2">Salivary glands</tissue>
    </source>
</reference>
<name>Q4PMM4_IXOSC</name>
<keyword evidence="1" id="KW-0472">Membrane</keyword>
<organism evidence="2">
    <name type="scientific">Ixodes scapularis</name>
    <name type="common">Black-legged tick</name>
    <name type="synonym">Deer tick</name>
    <dbReference type="NCBI Taxonomy" id="6945"/>
    <lineage>
        <taxon>Eukaryota</taxon>
        <taxon>Metazoa</taxon>
        <taxon>Ecdysozoa</taxon>
        <taxon>Arthropoda</taxon>
        <taxon>Chelicerata</taxon>
        <taxon>Arachnida</taxon>
        <taxon>Acari</taxon>
        <taxon>Parasitiformes</taxon>
        <taxon>Ixodida</taxon>
        <taxon>Ixodoidea</taxon>
        <taxon>Ixodidae</taxon>
        <taxon>Ixodinae</taxon>
        <taxon>Ixodes</taxon>
    </lineage>
</organism>
<protein>
    <submittedName>
        <fullName evidence="2">Putative salivary secreted protein</fullName>
    </submittedName>
</protein>
<accession>Q4PMM4</accession>